<dbReference type="EMBL" id="JBHSSE010000010">
    <property type="protein sequence ID" value="MFC6201206.1"/>
    <property type="molecule type" value="Genomic_DNA"/>
</dbReference>
<evidence type="ECO:0000259" key="1">
    <source>
        <dbReference type="Pfam" id="PF07872"/>
    </source>
</evidence>
<sequence length="65" mass="6906">MQTWQTSTLSVTVATDDPHAAKRTFNNIVADVNDTQITALGAVVGQLANAPFTTAVLKTTTNFII</sequence>
<protein>
    <recommendedName>
        <fullName evidence="1">DUF1659 domain-containing protein</fullName>
    </recommendedName>
</protein>
<dbReference type="RefSeq" id="WP_137617213.1">
    <property type="nucleotide sequence ID" value="NZ_BJDI01000018.1"/>
</dbReference>
<evidence type="ECO:0000313" key="2">
    <source>
        <dbReference type="EMBL" id="MFC6201206.1"/>
    </source>
</evidence>
<keyword evidence="3" id="KW-1185">Reference proteome</keyword>
<evidence type="ECO:0000313" key="3">
    <source>
        <dbReference type="Proteomes" id="UP001596171"/>
    </source>
</evidence>
<organism evidence="2 3">
    <name type="scientific">Lactiplantibacillus nangangensis</name>
    <dbReference type="NCBI Taxonomy" id="2559917"/>
    <lineage>
        <taxon>Bacteria</taxon>
        <taxon>Bacillati</taxon>
        <taxon>Bacillota</taxon>
        <taxon>Bacilli</taxon>
        <taxon>Lactobacillales</taxon>
        <taxon>Lactobacillaceae</taxon>
        <taxon>Lactiplantibacillus</taxon>
    </lineage>
</organism>
<feature type="domain" description="DUF1659" evidence="1">
    <location>
        <begin position="2"/>
        <end position="61"/>
    </location>
</feature>
<accession>A0ABW1SI32</accession>
<dbReference type="Proteomes" id="UP001596171">
    <property type="component" value="Unassembled WGS sequence"/>
</dbReference>
<proteinExistence type="predicted"/>
<dbReference type="Pfam" id="PF07872">
    <property type="entry name" value="DUF1659"/>
    <property type="match status" value="1"/>
</dbReference>
<name>A0ABW1SI32_9LACO</name>
<gene>
    <name evidence="2" type="ORF">ACFP1L_04735</name>
</gene>
<reference evidence="3" key="1">
    <citation type="journal article" date="2019" name="Int. J. Syst. Evol. Microbiol.">
        <title>The Global Catalogue of Microorganisms (GCM) 10K type strain sequencing project: providing services to taxonomists for standard genome sequencing and annotation.</title>
        <authorList>
            <consortium name="The Broad Institute Genomics Platform"/>
            <consortium name="The Broad Institute Genome Sequencing Center for Infectious Disease"/>
            <person name="Wu L."/>
            <person name="Ma J."/>
        </authorList>
    </citation>
    <scope>NUCLEOTIDE SEQUENCE [LARGE SCALE GENOMIC DNA]</scope>
    <source>
        <strain evidence="3">CCM 8930</strain>
    </source>
</reference>
<comment type="caution">
    <text evidence="2">The sequence shown here is derived from an EMBL/GenBank/DDBJ whole genome shotgun (WGS) entry which is preliminary data.</text>
</comment>
<dbReference type="InterPro" id="IPR012454">
    <property type="entry name" value="DUF1659"/>
</dbReference>